<keyword evidence="4" id="KW-1185">Reference proteome</keyword>
<evidence type="ECO:0000256" key="2">
    <source>
        <dbReference type="ARBA" id="ARBA00022679"/>
    </source>
</evidence>
<dbReference type="AlphaFoldDB" id="A0AAD1ZS93"/>
<dbReference type="SUPFAM" id="SSF53756">
    <property type="entry name" value="UDP-Glycosyltransferase/glycogen phosphorylase"/>
    <property type="match status" value="1"/>
</dbReference>
<reference evidence="3" key="1">
    <citation type="submission" date="2023-05" db="EMBL/GenBank/DDBJ databases">
        <authorList>
            <person name="Huff M."/>
        </authorList>
    </citation>
    <scope>NUCLEOTIDE SEQUENCE</scope>
</reference>
<name>A0AAD1ZS93_9LAMI</name>
<evidence type="ECO:0008006" key="5">
    <source>
        <dbReference type="Google" id="ProtNLM"/>
    </source>
</evidence>
<dbReference type="Proteomes" id="UP000834106">
    <property type="component" value="Chromosome 13"/>
</dbReference>
<proteinExistence type="inferred from homology"/>
<keyword evidence="2" id="KW-0808">Transferase</keyword>
<accession>A0AAD1ZS93</accession>
<evidence type="ECO:0000313" key="4">
    <source>
        <dbReference type="Proteomes" id="UP000834106"/>
    </source>
</evidence>
<evidence type="ECO:0000313" key="3">
    <source>
        <dbReference type="EMBL" id="CAI9774884.1"/>
    </source>
</evidence>
<dbReference type="EMBL" id="OU503048">
    <property type="protein sequence ID" value="CAI9774884.1"/>
    <property type="molecule type" value="Genomic_DNA"/>
</dbReference>
<dbReference type="Gene3D" id="3.40.50.2000">
    <property type="entry name" value="Glycogen Phosphorylase B"/>
    <property type="match status" value="2"/>
</dbReference>
<organism evidence="3 4">
    <name type="scientific">Fraxinus pennsylvanica</name>
    <dbReference type="NCBI Taxonomy" id="56036"/>
    <lineage>
        <taxon>Eukaryota</taxon>
        <taxon>Viridiplantae</taxon>
        <taxon>Streptophyta</taxon>
        <taxon>Embryophyta</taxon>
        <taxon>Tracheophyta</taxon>
        <taxon>Spermatophyta</taxon>
        <taxon>Magnoliopsida</taxon>
        <taxon>eudicotyledons</taxon>
        <taxon>Gunneridae</taxon>
        <taxon>Pentapetalae</taxon>
        <taxon>asterids</taxon>
        <taxon>lamiids</taxon>
        <taxon>Lamiales</taxon>
        <taxon>Oleaceae</taxon>
        <taxon>Oleeae</taxon>
        <taxon>Fraxinus</taxon>
    </lineage>
</organism>
<protein>
    <recommendedName>
        <fullName evidence="5">Glycosyltransferase</fullName>
    </recommendedName>
</protein>
<dbReference type="CDD" id="cd03784">
    <property type="entry name" value="GT1_Gtf-like"/>
    <property type="match status" value="1"/>
</dbReference>
<dbReference type="FunFam" id="3.40.50.2000:FF:000040">
    <property type="entry name" value="UDP-glycosyltransferase 76C1"/>
    <property type="match status" value="1"/>
</dbReference>
<dbReference type="PANTHER" id="PTHR11926:SF1464">
    <property type="entry name" value="UDP-GLYCOSYLTRANSFERASE 76B1-LIKE"/>
    <property type="match status" value="1"/>
</dbReference>
<dbReference type="PANTHER" id="PTHR11926">
    <property type="entry name" value="GLUCOSYL/GLUCURONOSYL TRANSFERASES"/>
    <property type="match status" value="1"/>
</dbReference>
<dbReference type="GO" id="GO:0080043">
    <property type="term" value="F:quercetin 3-O-glucosyltransferase activity"/>
    <property type="evidence" value="ECO:0007669"/>
    <property type="project" value="TreeGrafter"/>
</dbReference>
<evidence type="ECO:0000256" key="1">
    <source>
        <dbReference type="ARBA" id="ARBA00009995"/>
    </source>
</evidence>
<dbReference type="FunFam" id="3.40.50.2000:FF:000120">
    <property type="entry name" value="UDP-glycosyltransferase 76C1"/>
    <property type="match status" value="1"/>
</dbReference>
<dbReference type="InterPro" id="IPR002213">
    <property type="entry name" value="UDP_glucos_trans"/>
</dbReference>
<gene>
    <name evidence="3" type="ORF">FPE_LOCUS22314</name>
</gene>
<dbReference type="Pfam" id="PF00201">
    <property type="entry name" value="UDPGT"/>
    <property type="match status" value="1"/>
</dbReference>
<sequence>MDNHGQNIQQHSKRCRLVLFPLPFQGHINPMIQLANILHHKGFDITIILVKYNCPNLSQYPHFTIRIIPDGLTESEVSTIEVALIPKLNARCVGPFHDSLAQLLSDDPIACIITDAIWYFTQEVADNLKIPRIVLRTSSVSSFLAYAALPLLQDKGYLSMKDSEMDEPVVEFPPLKVKDIPRFGTDDPEAAHQFLAEVVEGTKKASGLIFNTFKELEEPELAKLGEQFLKPTFAIGPFHKYFSASSSSLWTQDRTSISWLDKQAPKSVIYVSFGSIAEMDEEKLNEVAWGLTNSQQPFLWVFRSGLVQGSKCLEILPKEFWEATSKRGYIVKWAPQQDVLSHPAIGGFLTHSGWNSTLESICEGVPMICSYFFGDQMVNSRYVNDIWRVGIKLEKGLERFDIEIAVRKLMIGKEGENIRRNILSLKEKLNLSLKPDGSSYQSLDNLVDFISSFGPPV</sequence>
<comment type="similarity">
    <text evidence="1">Belongs to the UDP-glycosyltransferase family.</text>
</comment>
<dbReference type="GO" id="GO:0080044">
    <property type="term" value="F:quercetin 7-O-glucosyltransferase activity"/>
    <property type="evidence" value="ECO:0007669"/>
    <property type="project" value="TreeGrafter"/>
</dbReference>